<organism evidence="1 2">
    <name type="scientific">Nocardioides cremeus</name>
    <dbReference type="NCBI Taxonomy" id="3058044"/>
    <lineage>
        <taxon>Bacteria</taxon>
        <taxon>Bacillati</taxon>
        <taxon>Actinomycetota</taxon>
        <taxon>Actinomycetes</taxon>
        <taxon>Propionibacteriales</taxon>
        <taxon>Nocardioidaceae</taxon>
        <taxon>Nocardioides</taxon>
    </lineage>
</organism>
<dbReference type="InterPro" id="IPR036117">
    <property type="entry name" value="DhaL_dom_sf"/>
</dbReference>
<comment type="caution">
    <text evidence="1">The sequence shown here is derived from an EMBL/GenBank/DDBJ whole genome shotgun (WGS) entry which is preliminary data.</text>
</comment>
<protein>
    <submittedName>
        <fullName evidence="1">Dak phosphatase</fullName>
    </submittedName>
</protein>
<gene>
    <name evidence="1" type="ORF">QWJ41_21555</name>
</gene>
<feature type="non-terminal residue" evidence="1">
    <location>
        <position position="1"/>
    </location>
</feature>
<accession>A0ABT8U0K9</accession>
<dbReference type="PANTHER" id="PTHR33434:SF4">
    <property type="entry name" value="PHOSPHATASE PROTEIN"/>
    <property type="match status" value="1"/>
</dbReference>
<dbReference type="Proteomes" id="UP001168363">
    <property type="component" value="Unassembled WGS sequence"/>
</dbReference>
<keyword evidence="2" id="KW-1185">Reference proteome</keyword>
<evidence type="ECO:0000313" key="1">
    <source>
        <dbReference type="EMBL" id="MDO3398311.1"/>
    </source>
</evidence>
<dbReference type="EMBL" id="JAULSC010000414">
    <property type="protein sequence ID" value="MDO3398311.1"/>
    <property type="molecule type" value="Genomic_DNA"/>
</dbReference>
<sequence length="75" mass="7600">PAVTPEEPGARTRDVFTDAAAAARAALARTPGQLQARADAGVVDAGGRGLSVVLDAAETALTGRRPEPVLPRIGR</sequence>
<dbReference type="SUPFAM" id="SSF101473">
    <property type="entry name" value="DhaL-like"/>
    <property type="match status" value="1"/>
</dbReference>
<reference evidence="1" key="1">
    <citation type="submission" date="2023-06" db="EMBL/GenBank/DDBJ databases">
        <title>Genome sequence of Nocardioides sp. SOB44.</title>
        <authorList>
            <person name="Zhang G."/>
        </authorList>
    </citation>
    <scope>NUCLEOTIDE SEQUENCE</scope>
    <source>
        <strain evidence="1">SOB44</strain>
    </source>
</reference>
<proteinExistence type="predicted"/>
<feature type="non-terminal residue" evidence="1">
    <location>
        <position position="75"/>
    </location>
</feature>
<dbReference type="PANTHER" id="PTHR33434">
    <property type="entry name" value="DEGV DOMAIN-CONTAINING PROTEIN DR_1986-RELATED"/>
    <property type="match status" value="1"/>
</dbReference>
<evidence type="ECO:0000313" key="2">
    <source>
        <dbReference type="Proteomes" id="UP001168363"/>
    </source>
</evidence>
<name>A0ABT8U0K9_9ACTN</name>
<dbReference type="InterPro" id="IPR050270">
    <property type="entry name" value="DegV_domain_contain"/>
</dbReference>